<organism evidence="1 2">
    <name type="scientific">Araneus ventricosus</name>
    <name type="common">Orbweaver spider</name>
    <name type="synonym">Epeira ventricosa</name>
    <dbReference type="NCBI Taxonomy" id="182803"/>
    <lineage>
        <taxon>Eukaryota</taxon>
        <taxon>Metazoa</taxon>
        <taxon>Ecdysozoa</taxon>
        <taxon>Arthropoda</taxon>
        <taxon>Chelicerata</taxon>
        <taxon>Arachnida</taxon>
        <taxon>Araneae</taxon>
        <taxon>Araneomorphae</taxon>
        <taxon>Entelegynae</taxon>
        <taxon>Araneoidea</taxon>
        <taxon>Araneidae</taxon>
        <taxon>Araneus</taxon>
    </lineage>
</organism>
<evidence type="ECO:0000313" key="2">
    <source>
        <dbReference type="Proteomes" id="UP000499080"/>
    </source>
</evidence>
<reference evidence="1 2" key="1">
    <citation type="journal article" date="2019" name="Sci. Rep.">
        <title>Orb-weaving spider Araneus ventricosus genome elucidates the spidroin gene catalogue.</title>
        <authorList>
            <person name="Kono N."/>
            <person name="Nakamura H."/>
            <person name="Ohtoshi R."/>
            <person name="Moran D.A.P."/>
            <person name="Shinohara A."/>
            <person name="Yoshida Y."/>
            <person name="Fujiwara M."/>
            <person name="Mori M."/>
            <person name="Tomita M."/>
            <person name="Arakawa K."/>
        </authorList>
    </citation>
    <scope>NUCLEOTIDE SEQUENCE [LARGE SCALE GENOMIC DNA]</scope>
</reference>
<protein>
    <submittedName>
        <fullName evidence="1">Uncharacterized protein</fullName>
    </submittedName>
</protein>
<accession>A0A4Y2CFR8</accession>
<keyword evidence="2" id="KW-1185">Reference proteome</keyword>
<evidence type="ECO:0000313" key="1">
    <source>
        <dbReference type="EMBL" id="GBM02686.1"/>
    </source>
</evidence>
<gene>
    <name evidence="1" type="ORF">AVEN_258973_1</name>
</gene>
<dbReference type="Proteomes" id="UP000499080">
    <property type="component" value="Unassembled WGS sequence"/>
</dbReference>
<comment type="caution">
    <text evidence="1">The sequence shown here is derived from an EMBL/GenBank/DDBJ whole genome shotgun (WGS) entry which is preliminary data.</text>
</comment>
<dbReference type="EMBL" id="BGPR01000182">
    <property type="protein sequence ID" value="GBM02686.1"/>
    <property type="molecule type" value="Genomic_DNA"/>
</dbReference>
<sequence length="105" mass="11681">MKQPEPSLGQEWYGRVASNHLSTAEFAGLSITFIITMTFSSQTSSDPVKSSTHQLLNKVSTYVPCLDNPVCVSVSFVNKELSQTVKQPSDSNRRDKLLMNNLMEI</sequence>
<proteinExistence type="predicted"/>
<dbReference type="AlphaFoldDB" id="A0A4Y2CFR8"/>
<name>A0A4Y2CFR8_ARAVE</name>